<dbReference type="Pfam" id="PF00932">
    <property type="entry name" value="LTD"/>
    <property type="match status" value="2"/>
</dbReference>
<dbReference type="InterPro" id="IPR013783">
    <property type="entry name" value="Ig-like_fold"/>
</dbReference>
<keyword evidence="7" id="KW-0255">Endonuclease</keyword>
<dbReference type="NCBIfam" id="TIGR04183">
    <property type="entry name" value="Por_Secre_tail"/>
    <property type="match status" value="1"/>
</dbReference>
<organism evidence="7 8">
    <name type="scientific">Psychroflexus salinarum</name>
    <dbReference type="NCBI Taxonomy" id="546024"/>
    <lineage>
        <taxon>Bacteria</taxon>
        <taxon>Pseudomonadati</taxon>
        <taxon>Bacteroidota</taxon>
        <taxon>Flavobacteriia</taxon>
        <taxon>Flavobacteriales</taxon>
        <taxon>Flavobacteriaceae</taxon>
        <taxon>Psychroflexus</taxon>
    </lineage>
</organism>
<evidence type="ECO:0000256" key="1">
    <source>
        <dbReference type="ARBA" id="ARBA00006429"/>
    </source>
</evidence>
<dbReference type="EMBL" id="JBHTIV010000002">
    <property type="protein sequence ID" value="MFD0931147.1"/>
    <property type="molecule type" value="Genomic_DNA"/>
</dbReference>
<proteinExistence type="inferred from homology"/>
<comment type="similarity">
    <text evidence="1">Belongs to the EndA/NucM nuclease family.</text>
</comment>
<evidence type="ECO:0000256" key="2">
    <source>
        <dbReference type="ARBA" id="ARBA00022722"/>
    </source>
</evidence>
<dbReference type="InterPro" id="IPR026444">
    <property type="entry name" value="Secre_tail"/>
</dbReference>
<dbReference type="InterPro" id="IPR044925">
    <property type="entry name" value="His-Me_finger_sf"/>
</dbReference>
<protein>
    <submittedName>
        <fullName evidence="7">Endonuclease</fullName>
    </submittedName>
</protein>
<name>A0ABW3GM81_9FLAO</name>
<dbReference type="Proteomes" id="UP001597049">
    <property type="component" value="Unassembled WGS sequence"/>
</dbReference>
<dbReference type="InterPro" id="IPR006644">
    <property type="entry name" value="Cadg"/>
</dbReference>
<dbReference type="Pfam" id="PF17957">
    <property type="entry name" value="Big_7"/>
    <property type="match status" value="1"/>
</dbReference>
<dbReference type="PANTHER" id="PTHR33607:SF2">
    <property type="entry name" value="ENDONUCLEASE-1"/>
    <property type="match status" value="1"/>
</dbReference>
<feature type="domain" description="LTD" evidence="6">
    <location>
        <begin position="357"/>
        <end position="481"/>
    </location>
</feature>
<keyword evidence="2" id="KW-0540">Nuclease</keyword>
<dbReference type="Pfam" id="PF05345">
    <property type="entry name" value="He_PIG"/>
    <property type="match status" value="1"/>
</dbReference>
<dbReference type="InterPro" id="IPR015919">
    <property type="entry name" value="Cadherin-like_sf"/>
</dbReference>
<evidence type="ECO:0000259" key="6">
    <source>
        <dbReference type="PROSITE" id="PS51841"/>
    </source>
</evidence>
<keyword evidence="8" id="KW-1185">Reference proteome</keyword>
<dbReference type="SUPFAM" id="SSF54060">
    <property type="entry name" value="His-Me finger endonucleases"/>
    <property type="match status" value="1"/>
</dbReference>
<dbReference type="PROSITE" id="PS51841">
    <property type="entry name" value="LTD"/>
    <property type="match status" value="2"/>
</dbReference>
<keyword evidence="4" id="KW-0378">Hydrolase</keyword>
<dbReference type="InterPro" id="IPR001322">
    <property type="entry name" value="Lamin_tail_dom"/>
</dbReference>
<sequence>MKNFTPFWKGLMLCVLTFSFFTSNAQIPTDYYSPAQGKTGEELKTTLYTIIKDHVEYPYSSSSTDVWDILKETDRDPNNPNNVIGIYSNFSMTASLEYNSGDGWNREHVWAKSKGDFGTTLGAGTDVHHLRAADISTNSARNNRTFAEATDPYVDGSGTYQGATGSYTSSTEFVWEPRAEVKGDIARMIFYMATRYEGFNGEPDLELVDYVVDASDKSPLHGKLSDLLAWHAADPVDDFERQRNDMIYSYQQNRNPYIDHPEYVEYIWGTTTVTPLALTSTPVTDATVNEQYTYDITTTGGEPSVSLSASQKPSWLTFTDNNDGTAILAGTPTENNTGSFNININAADGITNTSQAFTLTVSILPSGNGKATDLFISEYIEGSSYNKAIEIANFTGSDVDLSTYSIHKQTNGSGSWSGGLNLTGILPQGDVFVVAHSSASSEIISQADITTAASEMTFNGNDAVSLFKSGNVLDVVGTFNDAAYFAKDVTLVRKSSITTPVTTYNVNEWDNFSTNTFVNLGTHASEYSVPNEAPTVSITSPANNSTFMEGDVISIGASANDNDGFVSKVVFYQGTTFIGEDNSAPFSVNWSNVASGDYVITALAIDDENSSTLSAPINITVEASAAATDLFISEYIEGSSYNKAIEIANFSGSDVDLSAYSLHKQTNGSGSWSGGLNLTGILPHGDVFVVAHSSASSEIIAQADISTASSEMTFNGNDAVSLFKSGNVLDIVGAFNDAAYFAKDVTLVRKSSITSPATLYDLNEWDSYSKNTFGYLGAHGFLGKSSSIGNSKLSKETVDNKPSEEKLLFYPNPFQNSAFLRFNALVDSEIVINLYNMSGVKIEEYVYSGKIKRNEFTFGSKLSRGIYILEVVIEGIPERMKIIKN</sequence>
<dbReference type="PANTHER" id="PTHR33607">
    <property type="entry name" value="ENDONUCLEASE-1"/>
    <property type="match status" value="1"/>
</dbReference>
<dbReference type="SMART" id="SM00736">
    <property type="entry name" value="CADG"/>
    <property type="match status" value="1"/>
</dbReference>
<evidence type="ECO:0000256" key="4">
    <source>
        <dbReference type="ARBA" id="ARBA00022801"/>
    </source>
</evidence>
<dbReference type="RefSeq" id="WP_379656486.1">
    <property type="nucleotide sequence ID" value="NZ_JBHTIV010000002.1"/>
</dbReference>
<evidence type="ECO:0000313" key="7">
    <source>
        <dbReference type="EMBL" id="MFD0931147.1"/>
    </source>
</evidence>
<dbReference type="GO" id="GO:0004519">
    <property type="term" value="F:endonuclease activity"/>
    <property type="evidence" value="ECO:0007669"/>
    <property type="project" value="UniProtKB-KW"/>
</dbReference>
<feature type="signal peptide" evidence="5">
    <location>
        <begin position="1"/>
        <end position="25"/>
    </location>
</feature>
<reference evidence="8" key="1">
    <citation type="journal article" date="2019" name="Int. J. Syst. Evol. Microbiol.">
        <title>The Global Catalogue of Microorganisms (GCM) 10K type strain sequencing project: providing services to taxonomists for standard genome sequencing and annotation.</title>
        <authorList>
            <consortium name="The Broad Institute Genomics Platform"/>
            <consortium name="The Broad Institute Genome Sequencing Center for Infectious Disease"/>
            <person name="Wu L."/>
            <person name="Ma J."/>
        </authorList>
    </citation>
    <scope>NUCLEOTIDE SEQUENCE [LARGE SCALE GENOMIC DNA]</scope>
    <source>
        <strain evidence="8">CCUG 56752</strain>
    </source>
</reference>
<keyword evidence="3 5" id="KW-0732">Signal</keyword>
<dbReference type="Gene3D" id="2.60.40.10">
    <property type="entry name" value="Immunoglobulins"/>
    <property type="match status" value="2"/>
</dbReference>
<dbReference type="Pfam" id="PF04231">
    <property type="entry name" value="Endonuclease_1"/>
    <property type="match status" value="1"/>
</dbReference>
<evidence type="ECO:0000313" key="8">
    <source>
        <dbReference type="Proteomes" id="UP001597049"/>
    </source>
</evidence>
<gene>
    <name evidence="7" type="ORF">ACFQ0R_00900</name>
</gene>
<comment type="caution">
    <text evidence="7">The sequence shown here is derived from an EMBL/GenBank/DDBJ whole genome shotgun (WGS) entry which is preliminary data.</text>
</comment>
<feature type="domain" description="LTD" evidence="6">
    <location>
        <begin position="615"/>
        <end position="772"/>
    </location>
</feature>
<evidence type="ECO:0000256" key="3">
    <source>
        <dbReference type="ARBA" id="ARBA00022729"/>
    </source>
</evidence>
<dbReference type="SUPFAM" id="SSF49313">
    <property type="entry name" value="Cadherin-like"/>
    <property type="match status" value="1"/>
</dbReference>
<feature type="chain" id="PRO_5045260991" evidence="5">
    <location>
        <begin position="26"/>
        <end position="885"/>
    </location>
</feature>
<dbReference type="InterPro" id="IPR007346">
    <property type="entry name" value="Endonuclease-I"/>
</dbReference>
<evidence type="ECO:0000256" key="5">
    <source>
        <dbReference type="SAM" id="SignalP"/>
    </source>
</evidence>
<accession>A0ABW3GM81</accession>